<feature type="transmembrane region" description="Helical" evidence="2">
    <location>
        <begin position="129"/>
        <end position="150"/>
    </location>
</feature>
<dbReference type="GeneID" id="94838143"/>
<evidence type="ECO:0000256" key="2">
    <source>
        <dbReference type="SAM" id="Phobius"/>
    </source>
</evidence>
<accession>A0A1J4K993</accession>
<feature type="region of interest" description="Disordered" evidence="1">
    <location>
        <begin position="200"/>
        <end position="219"/>
    </location>
</feature>
<sequence length="219" mass="24498">MIFLLFFVLFSSITQTADEPYSMQSDISISESTVKQSNDSESKYKIDSNFQESTSTVSSSSVSSPTEYLTRSNYDGTSNAHEQTKIQSTSLFSKFLPTRTFSEQGNIAPIIPDKQTDEVITRNPNKTKFSGASFFGLIMIGIIVFLFIFWKFCPSRGTGNEYDVSNDRFLEGDGQIGLETINSEDDLHIDVTNLSDNEINYQNERNESNNGSSNEIDAI</sequence>
<dbReference type="AlphaFoldDB" id="A0A1J4K993"/>
<dbReference type="Proteomes" id="UP000179807">
    <property type="component" value="Unassembled WGS sequence"/>
</dbReference>
<evidence type="ECO:0000256" key="1">
    <source>
        <dbReference type="SAM" id="MobiDB-lite"/>
    </source>
</evidence>
<protein>
    <submittedName>
        <fullName evidence="4">Uncharacterized protein</fullName>
    </submittedName>
</protein>
<evidence type="ECO:0000313" key="5">
    <source>
        <dbReference type="Proteomes" id="UP000179807"/>
    </source>
</evidence>
<proteinExistence type="predicted"/>
<dbReference type="VEuPathDB" id="TrichDB:TRFO_23900"/>
<feature type="chain" id="PRO_5012656086" evidence="3">
    <location>
        <begin position="17"/>
        <end position="219"/>
    </location>
</feature>
<keyword evidence="2" id="KW-1133">Transmembrane helix</keyword>
<evidence type="ECO:0000256" key="3">
    <source>
        <dbReference type="SAM" id="SignalP"/>
    </source>
</evidence>
<gene>
    <name evidence="4" type="ORF">TRFO_23900</name>
</gene>
<dbReference type="EMBL" id="MLAK01000686">
    <property type="protein sequence ID" value="OHT07787.1"/>
    <property type="molecule type" value="Genomic_DNA"/>
</dbReference>
<dbReference type="RefSeq" id="XP_068360923.1">
    <property type="nucleotide sequence ID" value="XM_068503439.1"/>
</dbReference>
<organism evidence="4 5">
    <name type="scientific">Tritrichomonas foetus</name>
    <dbReference type="NCBI Taxonomy" id="1144522"/>
    <lineage>
        <taxon>Eukaryota</taxon>
        <taxon>Metamonada</taxon>
        <taxon>Parabasalia</taxon>
        <taxon>Tritrichomonadida</taxon>
        <taxon>Tritrichomonadidae</taxon>
        <taxon>Tritrichomonas</taxon>
    </lineage>
</organism>
<keyword evidence="5" id="KW-1185">Reference proteome</keyword>
<comment type="caution">
    <text evidence="4">The sequence shown here is derived from an EMBL/GenBank/DDBJ whole genome shotgun (WGS) entry which is preliminary data.</text>
</comment>
<keyword evidence="2" id="KW-0472">Membrane</keyword>
<feature type="compositionally biased region" description="Low complexity" evidence="1">
    <location>
        <begin position="208"/>
        <end position="219"/>
    </location>
</feature>
<keyword evidence="3" id="KW-0732">Signal</keyword>
<feature type="signal peptide" evidence="3">
    <location>
        <begin position="1"/>
        <end position="16"/>
    </location>
</feature>
<reference evidence="4" key="1">
    <citation type="submission" date="2016-10" db="EMBL/GenBank/DDBJ databases">
        <authorList>
            <person name="Benchimol M."/>
            <person name="Almeida L.G."/>
            <person name="Vasconcelos A.T."/>
            <person name="Perreira-Neves A."/>
            <person name="Rosa I.A."/>
            <person name="Tasca T."/>
            <person name="Bogo M.R."/>
            <person name="de Souza W."/>
        </authorList>
    </citation>
    <scope>NUCLEOTIDE SEQUENCE [LARGE SCALE GENOMIC DNA]</scope>
    <source>
        <strain evidence="4">K</strain>
    </source>
</reference>
<name>A0A1J4K993_9EUKA</name>
<keyword evidence="2" id="KW-0812">Transmembrane</keyword>
<evidence type="ECO:0000313" key="4">
    <source>
        <dbReference type="EMBL" id="OHT07787.1"/>
    </source>
</evidence>